<protein>
    <submittedName>
        <fullName evidence="2">VHS domain-containing protein</fullName>
    </submittedName>
</protein>
<name>A0A1I7TUC4_9PELO</name>
<sequence>MDQYLKVLNESDDPAVRQNSFRLICNVIYLKKEYIDELGTDKEIVKIVLESVANQLYPFESLALFAGEELRCLMWEAIWDNCKNRKDASGQELAARLRLGVRENSKIAFKLDPGLEKEYKEKETEWKTINWFKEACEIVLISKERFEIMKTNPKIVKMIADCARETALKHGFSEVYNNSGKKDPKTENTVFLKALYLAVMERVVNSHDTTPGALPDQPQTEFCEHWIESTKERIEEPLGPVVRKRLKGNLKKIEESLEKRDPLVVDQNGQKVRASRVDHEKFAIAGDPTKGFRVVDRKKPKRDPKRLEAAEASENNSSFLNSMLERLGIF</sequence>
<evidence type="ECO:0000313" key="2">
    <source>
        <dbReference type="WBParaSite" id="Csp11.Scaffold629.g11871.t1"/>
    </source>
</evidence>
<evidence type="ECO:0000313" key="1">
    <source>
        <dbReference type="Proteomes" id="UP000095282"/>
    </source>
</evidence>
<organism evidence="1 2">
    <name type="scientific">Caenorhabditis tropicalis</name>
    <dbReference type="NCBI Taxonomy" id="1561998"/>
    <lineage>
        <taxon>Eukaryota</taxon>
        <taxon>Metazoa</taxon>
        <taxon>Ecdysozoa</taxon>
        <taxon>Nematoda</taxon>
        <taxon>Chromadorea</taxon>
        <taxon>Rhabditida</taxon>
        <taxon>Rhabditina</taxon>
        <taxon>Rhabditomorpha</taxon>
        <taxon>Rhabditoidea</taxon>
        <taxon>Rhabditidae</taxon>
        <taxon>Peloderinae</taxon>
        <taxon>Caenorhabditis</taxon>
    </lineage>
</organism>
<accession>A0A1I7TUC4</accession>
<dbReference type="Proteomes" id="UP000095282">
    <property type="component" value="Unplaced"/>
</dbReference>
<reference evidence="2" key="1">
    <citation type="submission" date="2016-11" db="UniProtKB">
        <authorList>
            <consortium name="WormBaseParasite"/>
        </authorList>
    </citation>
    <scope>IDENTIFICATION</scope>
</reference>
<dbReference type="WBParaSite" id="Csp11.Scaffold629.g11871.t1">
    <property type="protein sequence ID" value="Csp11.Scaffold629.g11871.t1"/>
    <property type="gene ID" value="Csp11.Scaffold629.g11871"/>
</dbReference>
<proteinExistence type="predicted"/>
<dbReference type="AlphaFoldDB" id="A0A1I7TUC4"/>
<keyword evidence="1" id="KW-1185">Reference proteome</keyword>